<name>A0AB40C0Z9_DIOCR</name>
<dbReference type="SMART" id="SM00504">
    <property type="entry name" value="Ubox"/>
    <property type="match status" value="1"/>
</dbReference>
<dbReference type="GO" id="GO:0016567">
    <property type="term" value="P:protein ubiquitination"/>
    <property type="evidence" value="ECO:0007669"/>
    <property type="project" value="InterPro"/>
</dbReference>
<dbReference type="InterPro" id="IPR000225">
    <property type="entry name" value="Armadillo"/>
</dbReference>
<evidence type="ECO:0000313" key="9">
    <source>
        <dbReference type="RefSeq" id="XP_039133429.1"/>
    </source>
</evidence>
<dbReference type="SUPFAM" id="SSF48371">
    <property type="entry name" value="ARM repeat"/>
    <property type="match status" value="3"/>
</dbReference>
<comment type="catalytic activity">
    <reaction evidence="1">
        <text>S-ubiquitinyl-[E2 ubiquitin-conjugating enzyme]-L-cysteine + [acceptor protein]-L-lysine = [E2 ubiquitin-conjugating enzyme]-L-cysteine + N(6)-ubiquitinyl-[acceptor protein]-L-lysine.</text>
        <dbReference type="EC" id="2.3.2.27"/>
    </reaction>
</comment>
<dbReference type="AlphaFoldDB" id="A0AB40C0Z9"/>
<dbReference type="GO" id="GO:0007166">
    <property type="term" value="P:cell surface receptor signaling pathway"/>
    <property type="evidence" value="ECO:0007669"/>
    <property type="project" value="InterPro"/>
</dbReference>
<dbReference type="RefSeq" id="XP_039133429.1">
    <property type="nucleotide sequence ID" value="XM_039277495.1"/>
</dbReference>
<protein>
    <recommendedName>
        <fullName evidence="3">RING-type E3 ubiquitin transferase</fullName>
        <ecNumber evidence="3">2.3.2.27</ecNumber>
    </recommendedName>
</protein>
<evidence type="ECO:0000256" key="4">
    <source>
        <dbReference type="ARBA" id="ARBA00022679"/>
    </source>
</evidence>
<evidence type="ECO:0000256" key="3">
    <source>
        <dbReference type="ARBA" id="ARBA00012483"/>
    </source>
</evidence>
<accession>A0AB40C0Z9</accession>
<dbReference type="GO" id="GO:0061630">
    <property type="term" value="F:ubiquitin protein ligase activity"/>
    <property type="evidence" value="ECO:0007669"/>
    <property type="project" value="UniProtKB-EC"/>
</dbReference>
<organism evidence="8 9">
    <name type="scientific">Dioscorea cayennensis subsp. rotundata</name>
    <name type="common">White Guinea yam</name>
    <name type="synonym">Dioscorea rotundata</name>
    <dbReference type="NCBI Taxonomy" id="55577"/>
    <lineage>
        <taxon>Eukaryota</taxon>
        <taxon>Viridiplantae</taxon>
        <taxon>Streptophyta</taxon>
        <taxon>Embryophyta</taxon>
        <taxon>Tracheophyta</taxon>
        <taxon>Spermatophyta</taxon>
        <taxon>Magnoliopsida</taxon>
        <taxon>Liliopsida</taxon>
        <taxon>Dioscoreales</taxon>
        <taxon>Dioscoreaceae</taxon>
        <taxon>Dioscorea</taxon>
    </lineage>
</organism>
<evidence type="ECO:0000256" key="5">
    <source>
        <dbReference type="PROSITE-ProRule" id="PRU00259"/>
    </source>
</evidence>
<dbReference type="Proteomes" id="UP001515500">
    <property type="component" value="Chromosome 10"/>
</dbReference>
<feature type="coiled-coil region" evidence="6">
    <location>
        <begin position="207"/>
        <end position="237"/>
    </location>
</feature>
<dbReference type="InterPro" id="IPR013083">
    <property type="entry name" value="Znf_RING/FYVE/PHD"/>
</dbReference>
<dbReference type="InterPro" id="IPR011989">
    <property type="entry name" value="ARM-like"/>
</dbReference>
<sequence length="1045" mass="115891">MFNFMFQSNRMDFAVSVGSSVRDELCTRLIQVMSQLINEAGDVVVEKESFLMFSMYVKQMKTIIEALHGKRVEARTESRPMRKALEELELDVNKALDVIKSHKSRGRFSLLINSGSLLSKMKQVADEIARDVTLLSLANIDATLELKSKTNEIINGFQSMEFKSAASTEAIIMEIEKCNAARNGKSGEYAENLLKQIADAVGVTPNVSTVRSEIQLLQQEKEELELRKQRAEALQLSQLIHLLQSLDTMPQSPPETSAGLQNNLISAFVCPLSGEPMEDPVAICCGHSFERKAISDHFERGEISCPVCEEELSSLELTANISLRSSILEWKNRNMNLRLQKAISAFDYIESDVLNQALEDLQELIDIPECTAEVSRKGLVSKLVNLMQCSSMNTKATLKCLLCLANHSRENKEVIASKGAIRYMIKRFHRGEIEADAVDLLVRLSDEQMIAEQIGNTKDAIPTLVSLVQNPNPEISQKAEIVLRNLPSSNTEFIVKMAEAGHFDPFLAQFHQVPSATRFLMATALTRIQLSESAANKFETEDFIRALTKMLYSNPPDSKSACLLCIKKLVTFQRLARQFLLERDTIPALLGLMYSSISENHWKQEAADILISLVRVSEPADYSTNISLRELHSQHNIDRLLNLTATSTPQTSAALLRFFLAMVQKSEVARDSIHSDQIATICFSSASEGNLQGEVRLQALKLMHFVVKDKPSGFQLPQSPQKESIVTALVTILISSRSIEERSTVAGIIGHLPVDDIAIDEMLCRLEALRSILDVISAADTRHVEMMTREAIPTADDSTHGLLENALAALLRYTDPAKPELWKQVSKLEVYPTLVHVLSTGSSVAKQQTALALTNLCRSTHHPATSSGAATVEKVTIFTPPRWLTEFLDNSSWCCPFSPSVHPGLCPIHGSACSSGQTFCLIKANAIKPLVQMLSETQSGAPETALMALDTLFIDSRTFSNAAMAIVDNQGIAPILNVMEKGLPPAQEKAIDLFEKIFPHCTLKNPQFERLEGILIHLLHFDNLKRKAASMLGQMKVIPQQSSYF</sequence>
<evidence type="ECO:0000256" key="6">
    <source>
        <dbReference type="SAM" id="Coils"/>
    </source>
</evidence>
<comment type="pathway">
    <text evidence="2">Protein modification; protein ubiquitination.</text>
</comment>
<proteinExistence type="predicted"/>
<dbReference type="SUPFAM" id="SSF57850">
    <property type="entry name" value="RING/U-box"/>
    <property type="match status" value="1"/>
</dbReference>
<feature type="repeat" description="ARM" evidence="5">
    <location>
        <begin position="459"/>
        <end position="501"/>
    </location>
</feature>
<feature type="domain" description="U-box" evidence="7">
    <location>
        <begin position="263"/>
        <end position="337"/>
    </location>
</feature>
<dbReference type="GeneID" id="120270475"/>
<dbReference type="PROSITE" id="PS50176">
    <property type="entry name" value="ARM_REPEAT"/>
    <property type="match status" value="1"/>
</dbReference>
<dbReference type="PANTHER" id="PTHR45958">
    <property type="entry name" value="RING-TYPE E3 UBIQUITIN TRANSFERASE"/>
    <property type="match status" value="1"/>
</dbReference>
<dbReference type="PROSITE" id="PS51698">
    <property type="entry name" value="U_BOX"/>
    <property type="match status" value="1"/>
</dbReference>
<dbReference type="Pfam" id="PF04564">
    <property type="entry name" value="U-box"/>
    <property type="match status" value="1"/>
</dbReference>
<dbReference type="InterPro" id="IPR052608">
    <property type="entry name" value="U-box_domain_protein"/>
</dbReference>
<dbReference type="InterPro" id="IPR016024">
    <property type="entry name" value="ARM-type_fold"/>
</dbReference>
<evidence type="ECO:0000256" key="2">
    <source>
        <dbReference type="ARBA" id="ARBA00004906"/>
    </source>
</evidence>
<dbReference type="EC" id="2.3.2.27" evidence="3"/>
<reference evidence="9" key="1">
    <citation type="submission" date="2025-08" db="UniProtKB">
        <authorList>
            <consortium name="RefSeq"/>
        </authorList>
    </citation>
    <scope>IDENTIFICATION</scope>
</reference>
<dbReference type="Gene3D" id="1.20.930.20">
    <property type="entry name" value="Adaptor protein Cbl, N-terminal domain"/>
    <property type="match status" value="1"/>
</dbReference>
<keyword evidence="8" id="KW-1185">Reference proteome</keyword>
<evidence type="ECO:0000256" key="1">
    <source>
        <dbReference type="ARBA" id="ARBA00000900"/>
    </source>
</evidence>
<dbReference type="PANTHER" id="PTHR45958:SF11">
    <property type="entry name" value="RING-TYPE E3 UBIQUITIN TRANSFERASE"/>
    <property type="match status" value="1"/>
</dbReference>
<gene>
    <name evidence="9" type="primary">LOC120270475</name>
</gene>
<dbReference type="SMART" id="SM00185">
    <property type="entry name" value="ARM"/>
    <property type="match status" value="4"/>
</dbReference>
<evidence type="ECO:0000259" key="7">
    <source>
        <dbReference type="PROSITE" id="PS51698"/>
    </source>
</evidence>
<dbReference type="Gene3D" id="1.25.10.10">
    <property type="entry name" value="Leucine-rich Repeat Variant"/>
    <property type="match status" value="3"/>
</dbReference>
<keyword evidence="4" id="KW-0808">Transferase</keyword>
<dbReference type="Gene3D" id="3.30.40.10">
    <property type="entry name" value="Zinc/RING finger domain, C3HC4 (zinc finger)"/>
    <property type="match status" value="1"/>
</dbReference>
<dbReference type="InterPro" id="IPR003613">
    <property type="entry name" value="Ubox_domain"/>
</dbReference>
<dbReference type="InterPro" id="IPR036537">
    <property type="entry name" value="Adaptor_Cbl_N_dom_sf"/>
</dbReference>
<keyword evidence="6" id="KW-0175">Coiled coil</keyword>
<evidence type="ECO:0000313" key="8">
    <source>
        <dbReference type="Proteomes" id="UP001515500"/>
    </source>
</evidence>